<organism evidence="2 3">
    <name type="scientific">Micromonospora harpali</name>
    <dbReference type="NCBI Taxonomy" id="1490225"/>
    <lineage>
        <taxon>Bacteria</taxon>
        <taxon>Bacillati</taxon>
        <taxon>Actinomycetota</taxon>
        <taxon>Actinomycetes</taxon>
        <taxon>Micromonosporales</taxon>
        <taxon>Micromonosporaceae</taxon>
        <taxon>Micromonospora</taxon>
    </lineage>
</organism>
<feature type="compositionally biased region" description="Basic and acidic residues" evidence="1">
    <location>
        <begin position="1007"/>
        <end position="1019"/>
    </location>
</feature>
<feature type="region of interest" description="Disordered" evidence="1">
    <location>
        <begin position="1"/>
        <end position="46"/>
    </location>
</feature>
<feature type="region of interest" description="Disordered" evidence="1">
    <location>
        <begin position="988"/>
        <end position="1031"/>
    </location>
</feature>
<feature type="compositionally biased region" description="Low complexity" evidence="1">
    <location>
        <begin position="1176"/>
        <end position="1190"/>
    </location>
</feature>
<feature type="region of interest" description="Disordered" evidence="1">
    <location>
        <begin position="739"/>
        <end position="805"/>
    </location>
</feature>
<sequence>VGGGGAAWRAAEPAAPAGQAGDAGGATPGGQPPAPNPTQPAARTPTQPPATLALRLFGRRQIDWTSGETVLAAAEVERTIKHSESRTVLLGVHGRLRVHLAVVLTEPKWVLPDRAFTRYQQVGDVSLLGQMSAEEYRQALGLTPGGWRLPRQVTPPAAQVMHQTSRLVDAPAIGQAMLSWLRSLRLGGDEGMELVGQDRNTSMNISTVLHHTDPVTVAAHLGDLFDGGLSFVLRYPGLLSRPAVQIIVRAVPAADPPQVGELRAGASNLELSAVSEVGGGRQAGEAVTDEVVPVAHVGERAALNALGVLGRAAAGRSSDVAVSRAVTAVETPGPWLPVDYGPQRLVFTAHRRRQEIGRHEITVPLRTETAAEHLNLTYRPSGPATVLPDPAAVTDAPLTVGGTDGPLRLVTIPADNWLAWRDAAVPVPDRYAAIGFNGAAALQAAALRALRIVGSGPTVGMPGSTLNYQLMTLLGRTHLWAATPHRMAGPYEITLADGYRLVLHTRVTSVRLDSVLVPAEGASGVGGAGRHGDARLVARADAALPDTLGTSVGVVPALGVSVPGSSSQQEATGHRTDVMRLGPDDEGARAKVWWTTETVVVAEHTDLTGTRRTAVQVTMPDSQPVLVDQAEALDHLLAGDVPGSADVDRVVVAGLLEQAVHAAQQAQKALKSWRELERIALVAEFPGDAGTAADTVARAAAAAAGERGGGGGEASARRRWWEARAEVERLVALAAGHLGRGSAADPVAEPVLLPPTDGTDPTPPGGQPAPTPPGGQPAPTPPGGQPAPTAAGRPDPAEPVVAGREPAESIAAVAPAGPTPPPAAVRAVADNQFTALPPPAAGEIVDVNRNGLCLLESVVVSALPEVRGLLPDGYRGHLDEIQAWRDAREPVDVTLPSRLRPLVLRVADGLRAQIHALLVDGRLAEVERAIAGGGLLGQGGRAQRRVHAQLVQTVSRWQADWAADAGDYLVLLVGAALRRPVVLATPVPSARPAGRATGGAQANDGARAGDDARANDDARAAAGDQADDGAQATVGGWSIRTVYNPRFDGAEARISEGPVLLYLANGHYQAWLPKPDVLELAQAREEAITLPRPAAGLWREDTDPATLRSTAIESDPGYGDAESDAVLDDAESDPGSDGAVLGRPGSDAGVPRPPGRSRHPLTPAGLETAVRATLDAQAAVRPADPAAPAAGWNPLEDP</sequence>
<dbReference type="PANTHER" id="PTHR48125">
    <property type="entry name" value="LP07818P1"/>
    <property type="match status" value="1"/>
</dbReference>
<keyword evidence="3" id="KW-1185">Reference proteome</keyword>
<evidence type="ECO:0000256" key="1">
    <source>
        <dbReference type="SAM" id="MobiDB-lite"/>
    </source>
</evidence>
<evidence type="ECO:0000313" key="2">
    <source>
        <dbReference type="EMBL" id="MFC5946141.1"/>
    </source>
</evidence>
<feature type="non-terminal residue" evidence="2">
    <location>
        <position position="1198"/>
    </location>
</feature>
<name>A0ABW1HXS0_9ACTN</name>
<feature type="compositionally biased region" description="Pro residues" evidence="1">
    <location>
        <begin position="761"/>
        <end position="785"/>
    </location>
</feature>
<evidence type="ECO:0000313" key="3">
    <source>
        <dbReference type="Proteomes" id="UP001596207"/>
    </source>
</evidence>
<protein>
    <submittedName>
        <fullName evidence="2">Uncharacterized protein</fullName>
    </submittedName>
</protein>
<comment type="caution">
    <text evidence="2">The sequence shown here is derived from an EMBL/GenBank/DDBJ whole genome shotgun (WGS) entry which is preliminary data.</text>
</comment>
<gene>
    <name evidence="2" type="ORF">ACFPZ4_32365</name>
</gene>
<proteinExistence type="predicted"/>
<dbReference type="PANTHER" id="PTHR48125:SF10">
    <property type="entry name" value="OS12G0136300 PROTEIN"/>
    <property type="match status" value="1"/>
</dbReference>
<feature type="non-terminal residue" evidence="2">
    <location>
        <position position="1"/>
    </location>
</feature>
<accession>A0ABW1HXS0</accession>
<feature type="compositionally biased region" description="Low complexity" evidence="1">
    <location>
        <begin position="7"/>
        <end position="20"/>
    </location>
</feature>
<dbReference type="Proteomes" id="UP001596207">
    <property type="component" value="Unassembled WGS sequence"/>
</dbReference>
<feature type="compositionally biased region" description="Acidic residues" evidence="1">
    <location>
        <begin position="1121"/>
        <end position="1134"/>
    </location>
</feature>
<reference evidence="3" key="1">
    <citation type="journal article" date="2019" name="Int. J. Syst. Evol. Microbiol.">
        <title>The Global Catalogue of Microorganisms (GCM) 10K type strain sequencing project: providing services to taxonomists for standard genome sequencing and annotation.</title>
        <authorList>
            <consortium name="The Broad Institute Genomics Platform"/>
            <consortium name="The Broad Institute Genome Sequencing Center for Infectious Disease"/>
            <person name="Wu L."/>
            <person name="Ma J."/>
        </authorList>
    </citation>
    <scope>NUCLEOTIDE SEQUENCE [LARGE SCALE GENOMIC DNA]</scope>
    <source>
        <strain evidence="3">CGMCC 4.7173</strain>
    </source>
</reference>
<feature type="region of interest" description="Disordered" evidence="1">
    <location>
        <begin position="1094"/>
        <end position="1198"/>
    </location>
</feature>
<feature type="compositionally biased region" description="Low complexity" evidence="1">
    <location>
        <begin position="1020"/>
        <end position="1031"/>
    </location>
</feature>
<dbReference type="EMBL" id="JBHSQQ010000520">
    <property type="protein sequence ID" value="MFC5946141.1"/>
    <property type="molecule type" value="Genomic_DNA"/>
</dbReference>